<dbReference type="GO" id="GO:0000287">
    <property type="term" value="F:magnesium ion binding"/>
    <property type="evidence" value="ECO:0007669"/>
    <property type="project" value="UniProtKB-UniRule"/>
</dbReference>
<dbReference type="AlphaFoldDB" id="A0A367FMN3"/>
<dbReference type="RefSeq" id="WP_114028101.1">
    <property type="nucleotide sequence ID" value="NZ_QOIL01000004.1"/>
</dbReference>
<feature type="binding site" evidence="1">
    <location>
        <position position="352"/>
    </location>
    <ligand>
        <name>substrate</name>
    </ligand>
</feature>
<evidence type="ECO:0000313" key="4">
    <source>
        <dbReference type="EMBL" id="RCG31531.1"/>
    </source>
</evidence>
<keyword evidence="1" id="KW-0547">Nucleotide-binding</keyword>
<accession>A0A367FMN3</accession>
<comment type="caution">
    <text evidence="4">The sequence shown here is derived from an EMBL/GenBank/DDBJ whole genome shotgun (WGS) entry which is preliminary data.</text>
</comment>
<dbReference type="OrthoDB" id="9767928at2"/>
<feature type="binding site" evidence="1">
    <location>
        <position position="244"/>
    </location>
    <ligand>
        <name>ATP</name>
        <dbReference type="ChEBI" id="CHEBI:30616"/>
    </ligand>
</feature>
<reference evidence="4 5" key="1">
    <citation type="submission" date="2018-06" db="EMBL/GenBank/DDBJ databases">
        <title>Sphaerisporangium craniellae sp. nov., isolated from a marine sponge in the South China Sea.</title>
        <authorList>
            <person name="Li L."/>
        </authorList>
    </citation>
    <scope>NUCLEOTIDE SEQUENCE [LARGE SCALE GENOMIC DNA]</scope>
    <source>
        <strain evidence="4 5">CCTCC AA 208026</strain>
    </source>
</reference>
<comment type="pathway">
    <text evidence="1">Cofactor biosynthesis; thiamine diphosphate biosynthesis; thiamine diphosphate from thiamine phosphate: step 1/1.</text>
</comment>
<keyword evidence="1" id="KW-0784">Thiamine biosynthesis</keyword>
<sequence>MADLTDISDEPTRLANIIGSVFAGQSKNWSTRLSGGEEVELKVGADAQDDCAVFHLDGQQDIVLGSDYVRGAKFMLYELGHLNEYDVGYYLAMANFSDIAAMGANPIALLSVIRYPRTMTDDTFRAVINGINDACDRVGAPNVGGDIGTAERLILSGAAVGVIESGRALLRSGARPGDRLCVTGYTGIAAAAQKYFGVLKPEGASVEDEKERLLLSSWQRPLARIQEGRCLSTSGCVTSCQDTSDGLKATIESISTSSNVGFVVDERAIPVSDLVAAVSALPGAPPTADLIFGDSVDFQLTFTVQPTELERLRQMFRGTGLSFHEIGWATEDPAVLLRRASGAMETLPGSPWRHNI</sequence>
<dbReference type="NCBIfam" id="TIGR01379">
    <property type="entry name" value="thiL"/>
    <property type="match status" value="1"/>
</dbReference>
<keyword evidence="1" id="KW-0067">ATP-binding</keyword>
<evidence type="ECO:0000259" key="2">
    <source>
        <dbReference type="Pfam" id="PF00586"/>
    </source>
</evidence>
<dbReference type="SUPFAM" id="SSF56042">
    <property type="entry name" value="PurM C-terminal domain-like"/>
    <property type="match status" value="1"/>
</dbReference>
<dbReference type="PIRSF" id="PIRSF005303">
    <property type="entry name" value="Thiam_monoph_kin"/>
    <property type="match status" value="1"/>
</dbReference>
<dbReference type="InterPro" id="IPR006283">
    <property type="entry name" value="ThiL-like"/>
</dbReference>
<evidence type="ECO:0000259" key="3">
    <source>
        <dbReference type="Pfam" id="PF02769"/>
    </source>
</evidence>
<organism evidence="4 5">
    <name type="scientific">Sphaerisporangium album</name>
    <dbReference type="NCBI Taxonomy" id="509200"/>
    <lineage>
        <taxon>Bacteria</taxon>
        <taxon>Bacillati</taxon>
        <taxon>Actinomycetota</taxon>
        <taxon>Actinomycetes</taxon>
        <taxon>Streptosporangiales</taxon>
        <taxon>Streptosporangiaceae</taxon>
        <taxon>Sphaerisporangium</taxon>
    </lineage>
</organism>
<feature type="binding site" evidence="1">
    <location>
        <position position="146"/>
    </location>
    <ligand>
        <name>Mg(2+)</name>
        <dbReference type="ChEBI" id="CHEBI:18420"/>
        <label>1</label>
    </ligand>
</feature>
<keyword evidence="1 4" id="KW-0418">Kinase</keyword>
<feature type="binding site" evidence="1">
    <location>
        <position position="66"/>
    </location>
    <ligand>
        <name>Mg(2+)</name>
        <dbReference type="ChEBI" id="CHEBI:18420"/>
        <label>1</label>
    </ligand>
</feature>
<feature type="domain" description="PurM-like C-terminal" evidence="3">
    <location>
        <begin position="175"/>
        <end position="333"/>
    </location>
</feature>
<dbReference type="Gene3D" id="3.30.1330.10">
    <property type="entry name" value="PurM-like, N-terminal domain"/>
    <property type="match status" value="1"/>
</dbReference>
<keyword evidence="5" id="KW-1185">Reference proteome</keyword>
<dbReference type="Proteomes" id="UP000253094">
    <property type="component" value="Unassembled WGS sequence"/>
</dbReference>
<dbReference type="EMBL" id="QOIL01000004">
    <property type="protein sequence ID" value="RCG31531.1"/>
    <property type="molecule type" value="Genomic_DNA"/>
</dbReference>
<feature type="binding site" evidence="1">
    <location>
        <position position="98"/>
    </location>
    <ligand>
        <name>Mg(2+)</name>
        <dbReference type="ChEBI" id="CHEBI:18420"/>
        <label>4</label>
    </ligand>
</feature>
<feature type="binding site" evidence="1">
    <location>
        <position position="98"/>
    </location>
    <ligand>
        <name>Mg(2+)</name>
        <dbReference type="ChEBI" id="CHEBI:18420"/>
        <label>3</label>
    </ligand>
</feature>
<protein>
    <recommendedName>
        <fullName evidence="1">Thiamine-monophosphate kinase</fullName>
        <shortName evidence="1">TMP kinase</shortName>
        <shortName evidence="1">Thiamine-phosphate kinase</shortName>
        <ecNumber evidence="1">2.7.4.16</ecNumber>
    </recommendedName>
</protein>
<comment type="catalytic activity">
    <reaction evidence="1">
        <text>thiamine phosphate + ATP = thiamine diphosphate + ADP</text>
        <dbReference type="Rhea" id="RHEA:15913"/>
        <dbReference type="ChEBI" id="CHEBI:30616"/>
        <dbReference type="ChEBI" id="CHEBI:37575"/>
        <dbReference type="ChEBI" id="CHEBI:58937"/>
        <dbReference type="ChEBI" id="CHEBI:456216"/>
        <dbReference type="EC" id="2.7.4.16"/>
    </reaction>
</comment>
<evidence type="ECO:0000256" key="1">
    <source>
        <dbReference type="HAMAP-Rule" id="MF_02128"/>
    </source>
</evidence>
<comment type="miscellaneous">
    <text evidence="1">Reaction mechanism of ThiL seems to utilize a direct, inline transfer of the gamma-phosphate of ATP to TMP rather than a phosphorylated enzyme intermediate.</text>
</comment>
<feature type="binding site" evidence="1">
    <location>
        <position position="98"/>
    </location>
    <ligand>
        <name>Mg(2+)</name>
        <dbReference type="ChEBI" id="CHEBI:18420"/>
        <label>2</label>
    </ligand>
</feature>
<dbReference type="UniPathway" id="UPA00060">
    <property type="reaction ID" value="UER00142"/>
</dbReference>
<feature type="binding site" evidence="1">
    <location>
        <position position="67"/>
    </location>
    <ligand>
        <name>Mg(2+)</name>
        <dbReference type="ChEBI" id="CHEBI:18420"/>
        <label>1</label>
    </ligand>
</feature>
<feature type="binding site" evidence="1">
    <location>
        <position position="171"/>
    </location>
    <ligand>
        <name>ATP</name>
        <dbReference type="ChEBI" id="CHEBI:30616"/>
    </ligand>
</feature>
<dbReference type="HAMAP" id="MF_02128">
    <property type="entry name" value="TMP_kinase"/>
    <property type="match status" value="1"/>
</dbReference>
<proteinExistence type="inferred from homology"/>
<dbReference type="InterPro" id="IPR036676">
    <property type="entry name" value="PurM-like_C_sf"/>
</dbReference>
<dbReference type="Pfam" id="PF02769">
    <property type="entry name" value="AIRS_C"/>
    <property type="match status" value="1"/>
</dbReference>
<feature type="binding site" evidence="1">
    <location>
        <begin position="145"/>
        <end position="146"/>
    </location>
    <ligand>
        <name>ATP</name>
        <dbReference type="ChEBI" id="CHEBI:30616"/>
    </ligand>
</feature>
<dbReference type="GO" id="GO:0009229">
    <property type="term" value="P:thiamine diphosphate biosynthetic process"/>
    <property type="evidence" value="ECO:0007669"/>
    <property type="project" value="UniProtKB-UniRule"/>
</dbReference>
<dbReference type="GO" id="GO:0009228">
    <property type="term" value="P:thiamine biosynthetic process"/>
    <property type="evidence" value="ECO:0007669"/>
    <property type="project" value="UniProtKB-KW"/>
</dbReference>
<gene>
    <name evidence="1 4" type="primary">thiL</name>
    <name evidence="4" type="ORF">DQ384_08080</name>
</gene>
<dbReference type="InterPro" id="IPR016188">
    <property type="entry name" value="PurM-like_N"/>
</dbReference>
<comment type="function">
    <text evidence="1">Catalyzes the ATP-dependent phosphorylation of thiamine-monophosphate (TMP) to form thiamine-pyrophosphate (TPP), the active form of vitamin B1.</text>
</comment>
<dbReference type="PANTHER" id="PTHR30270">
    <property type="entry name" value="THIAMINE-MONOPHOSPHATE KINASE"/>
    <property type="match status" value="1"/>
</dbReference>
<dbReference type="InterPro" id="IPR010918">
    <property type="entry name" value="PurM-like_C_dom"/>
</dbReference>
<evidence type="ECO:0000313" key="5">
    <source>
        <dbReference type="Proteomes" id="UP000253094"/>
    </source>
</evidence>
<feature type="binding site" evidence="1">
    <location>
        <position position="67"/>
    </location>
    <ligand>
        <name>Mg(2+)</name>
        <dbReference type="ChEBI" id="CHEBI:18420"/>
        <label>2</label>
    </ligand>
</feature>
<feature type="binding site" evidence="1">
    <location>
        <position position="245"/>
    </location>
    <ligand>
        <name>Mg(2+)</name>
        <dbReference type="ChEBI" id="CHEBI:18420"/>
        <label>5</label>
    </ligand>
</feature>
<feature type="binding site" evidence="1">
    <location>
        <position position="50"/>
    </location>
    <ligand>
        <name>Mg(2+)</name>
        <dbReference type="ChEBI" id="CHEBI:18420"/>
        <label>3</label>
    </ligand>
</feature>
<keyword evidence="1 4" id="KW-0808">Transferase</keyword>
<dbReference type="PANTHER" id="PTHR30270:SF3">
    <property type="entry name" value="THIAMINE-MONOPHOSPHATE KINASE"/>
    <property type="match status" value="1"/>
</dbReference>
<dbReference type="EC" id="2.7.4.16" evidence="1"/>
<dbReference type="Pfam" id="PF00586">
    <property type="entry name" value="AIRS"/>
    <property type="match status" value="1"/>
</dbReference>
<feature type="domain" description="PurM-like N-terminal" evidence="2">
    <location>
        <begin position="49"/>
        <end position="163"/>
    </location>
</feature>
<keyword evidence="1" id="KW-0479">Metal-binding</keyword>
<dbReference type="InterPro" id="IPR036921">
    <property type="entry name" value="PurM-like_N_sf"/>
</dbReference>
<dbReference type="SUPFAM" id="SSF55326">
    <property type="entry name" value="PurM N-terminal domain-like"/>
    <property type="match status" value="1"/>
</dbReference>
<feature type="binding site" evidence="1">
    <location>
        <position position="50"/>
    </location>
    <ligand>
        <name>Mg(2+)</name>
        <dbReference type="ChEBI" id="CHEBI:18420"/>
        <label>4</label>
    </ligand>
</feature>
<comment type="similarity">
    <text evidence="1">Belongs to the thiamine-monophosphate kinase family.</text>
</comment>
<keyword evidence="1" id="KW-0460">Magnesium</keyword>
<dbReference type="GO" id="GO:0009030">
    <property type="term" value="F:thiamine-phosphate kinase activity"/>
    <property type="evidence" value="ECO:0007669"/>
    <property type="project" value="UniProtKB-UniRule"/>
</dbReference>
<comment type="caution">
    <text evidence="1">Lacks conserved residue(s) required for the propagation of feature annotation.</text>
</comment>
<dbReference type="CDD" id="cd02194">
    <property type="entry name" value="ThiL"/>
    <property type="match status" value="1"/>
</dbReference>
<dbReference type="Gene3D" id="3.90.650.10">
    <property type="entry name" value="PurM-like C-terminal domain"/>
    <property type="match status" value="1"/>
</dbReference>
<name>A0A367FMN3_9ACTN</name>
<feature type="binding site" evidence="1">
    <location>
        <position position="242"/>
    </location>
    <ligand>
        <name>Mg(2+)</name>
        <dbReference type="ChEBI" id="CHEBI:18420"/>
        <label>3</label>
    </ligand>
</feature>
<dbReference type="GO" id="GO:0005524">
    <property type="term" value="F:ATP binding"/>
    <property type="evidence" value="ECO:0007669"/>
    <property type="project" value="UniProtKB-UniRule"/>
</dbReference>